<keyword evidence="2" id="KW-1133">Transmembrane helix</keyword>
<dbReference type="InterPro" id="IPR036890">
    <property type="entry name" value="HATPase_C_sf"/>
</dbReference>
<dbReference type="PANTHER" id="PTHR34220">
    <property type="entry name" value="SENSOR HISTIDINE KINASE YPDA"/>
    <property type="match status" value="1"/>
</dbReference>
<gene>
    <name evidence="4" type="ORF">BFP71_13960</name>
</gene>
<keyword evidence="5" id="KW-1185">Reference proteome</keyword>
<dbReference type="EMBL" id="MDGQ01000005">
    <property type="protein sequence ID" value="OEK04566.1"/>
    <property type="molecule type" value="Genomic_DNA"/>
</dbReference>
<feature type="coiled-coil region" evidence="1">
    <location>
        <begin position="140"/>
        <end position="167"/>
    </location>
</feature>
<keyword evidence="2" id="KW-0472">Membrane</keyword>
<evidence type="ECO:0000313" key="4">
    <source>
        <dbReference type="EMBL" id="OEK04566.1"/>
    </source>
</evidence>
<feature type="transmembrane region" description="Helical" evidence="2">
    <location>
        <begin position="76"/>
        <end position="99"/>
    </location>
</feature>
<dbReference type="GO" id="GO:0000155">
    <property type="term" value="F:phosphorelay sensor kinase activity"/>
    <property type="evidence" value="ECO:0007669"/>
    <property type="project" value="InterPro"/>
</dbReference>
<feature type="transmembrane region" description="Helical" evidence="2">
    <location>
        <begin position="17"/>
        <end position="40"/>
    </location>
</feature>
<dbReference type="GO" id="GO:0016020">
    <property type="term" value="C:membrane"/>
    <property type="evidence" value="ECO:0007669"/>
    <property type="project" value="InterPro"/>
</dbReference>
<evidence type="ECO:0000259" key="3">
    <source>
        <dbReference type="Pfam" id="PF06580"/>
    </source>
</evidence>
<dbReference type="InterPro" id="IPR050640">
    <property type="entry name" value="Bact_2-comp_sensor_kinase"/>
</dbReference>
<protein>
    <recommendedName>
        <fullName evidence="3">Signal transduction histidine kinase internal region domain-containing protein</fullName>
    </recommendedName>
</protein>
<evidence type="ECO:0000256" key="2">
    <source>
        <dbReference type="SAM" id="Phobius"/>
    </source>
</evidence>
<evidence type="ECO:0000256" key="1">
    <source>
        <dbReference type="SAM" id="Coils"/>
    </source>
</evidence>
<keyword evidence="2" id="KW-0812">Transmembrane</keyword>
<feature type="domain" description="Signal transduction histidine kinase internal region" evidence="3">
    <location>
        <begin position="165"/>
        <end position="243"/>
    </location>
</feature>
<dbReference type="InterPro" id="IPR010559">
    <property type="entry name" value="Sig_transdc_His_kin_internal"/>
</dbReference>
<organism evidence="4 5">
    <name type="scientific">Roseivirga misakiensis</name>
    <dbReference type="NCBI Taxonomy" id="1563681"/>
    <lineage>
        <taxon>Bacteria</taxon>
        <taxon>Pseudomonadati</taxon>
        <taxon>Bacteroidota</taxon>
        <taxon>Cytophagia</taxon>
        <taxon>Cytophagales</taxon>
        <taxon>Roseivirgaceae</taxon>
        <taxon>Roseivirga</taxon>
    </lineage>
</organism>
<sequence length="355" mass="41073">MQQLVDKILARRIVQHVLFWGVIFLLYTQVFFYTGVSFWFGFMRNIVLFPSMIGATYLFTYYQVPKLLQEKKYFQFAISLIGSAYLFLVIARLLTIYVFEPVLGIDQPFADMWAIVLVSPERLIRNYLMSIYLAPTIFFAIKLVKANFEAKQKADELEKEKQLTEINFLKAQIHPHFLFNTLNNLYTLTLQKSDEAPKTVVKLSEMLDYMLYRCNDDKVSITDEIKLINNYIDLEKLRYGDRLNLVYKDSIDRPDTMVSPLIMLSLIENAFKHGVSGAINAPYVFIDLTVAVGTLTLTVENSKAPVEQADPTNYKSGIGFSNVKRQLDLIYPDQYELAIDETLSSYKVELEIRNL</sequence>
<dbReference type="SUPFAM" id="SSF55874">
    <property type="entry name" value="ATPase domain of HSP90 chaperone/DNA topoisomerase II/histidine kinase"/>
    <property type="match status" value="1"/>
</dbReference>
<dbReference type="Proteomes" id="UP000095552">
    <property type="component" value="Unassembled WGS sequence"/>
</dbReference>
<feature type="transmembrane region" description="Helical" evidence="2">
    <location>
        <begin position="127"/>
        <end position="144"/>
    </location>
</feature>
<dbReference type="PANTHER" id="PTHR34220:SF7">
    <property type="entry name" value="SENSOR HISTIDINE KINASE YPDA"/>
    <property type="match status" value="1"/>
</dbReference>
<feature type="transmembrane region" description="Helical" evidence="2">
    <location>
        <begin position="46"/>
        <end position="64"/>
    </location>
</feature>
<accession>A0A1E5SZN6</accession>
<keyword evidence="1" id="KW-0175">Coiled coil</keyword>
<dbReference type="STRING" id="1563681.BFP71_13960"/>
<evidence type="ECO:0000313" key="5">
    <source>
        <dbReference type="Proteomes" id="UP000095552"/>
    </source>
</evidence>
<name>A0A1E5SZN6_9BACT</name>
<proteinExistence type="predicted"/>
<dbReference type="AlphaFoldDB" id="A0A1E5SZN6"/>
<reference evidence="4 5" key="1">
    <citation type="submission" date="2016-08" db="EMBL/GenBank/DDBJ databases">
        <title>Draft genome of Fabibacter sp. strain SK-8.</title>
        <authorList>
            <person name="Wong S.-K."/>
            <person name="Hamasaki K."/>
            <person name="Yoshizawa S."/>
        </authorList>
    </citation>
    <scope>NUCLEOTIDE SEQUENCE [LARGE SCALE GENOMIC DNA]</scope>
    <source>
        <strain evidence="4 5">SK-8</strain>
    </source>
</reference>
<comment type="caution">
    <text evidence="4">The sequence shown here is derived from an EMBL/GenBank/DDBJ whole genome shotgun (WGS) entry which is preliminary data.</text>
</comment>
<dbReference type="Pfam" id="PF06580">
    <property type="entry name" value="His_kinase"/>
    <property type="match status" value="1"/>
</dbReference>